<dbReference type="CDD" id="cd06582">
    <property type="entry name" value="TM_PBP1_LivH_like"/>
    <property type="match status" value="1"/>
</dbReference>
<dbReference type="Proteomes" id="UP000542125">
    <property type="component" value="Unassembled WGS sequence"/>
</dbReference>
<sequence>MPNALATLISLLIDSLAYGMTLFLISVGLTITLGVMRVVNLAHSTFAMIGGYLALYLMQAQGVNFYAAVPLAVVGTVLVGALLERTLYRWVYRSNDLGQLLMTIGMAFIATAIIKNLAGPQIQSLTLPASLAGNWQLGPIDVSIYRVFLMAVSGIVAALLWFSLEHTTFGASLRASVDNPRMARCVGINVPVVFASTFAIGCGLAALGGALGAQLLPLEPYYGLKYLVLVLIVVAVGGLGSLRGSFYAALLLGVLDTLGRYYLPAIGGFVIYISVLVILLLRPRGLVAPA</sequence>
<evidence type="ECO:0000256" key="4">
    <source>
        <dbReference type="ARBA" id="ARBA00022692"/>
    </source>
</evidence>
<evidence type="ECO:0000256" key="8">
    <source>
        <dbReference type="ARBA" id="ARBA00037998"/>
    </source>
</evidence>
<keyword evidence="7 9" id="KW-0472">Membrane</keyword>
<evidence type="ECO:0000256" key="9">
    <source>
        <dbReference type="SAM" id="Phobius"/>
    </source>
</evidence>
<dbReference type="GO" id="GO:0006865">
    <property type="term" value="P:amino acid transport"/>
    <property type="evidence" value="ECO:0007669"/>
    <property type="project" value="UniProtKB-KW"/>
</dbReference>
<evidence type="ECO:0000313" key="11">
    <source>
        <dbReference type="Proteomes" id="UP000542125"/>
    </source>
</evidence>
<dbReference type="PANTHER" id="PTHR11795:SF442">
    <property type="entry name" value="ABC TRANSPORTER ATP-BINDING PROTEIN"/>
    <property type="match status" value="1"/>
</dbReference>
<reference evidence="10 11" key="1">
    <citation type="submission" date="2020-07" db="EMBL/GenBank/DDBJ databases">
        <title>Genomic Encyclopedia of Type Strains, Phase IV (KMG-V): Genome sequencing to study the core and pangenomes of soil and plant-associated prokaryotes.</title>
        <authorList>
            <person name="Whitman W."/>
        </authorList>
    </citation>
    <scope>NUCLEOTIDE SEQUENCE [LARGE SCALE GENOMIC DNA]</scope>
    <source>
        <strain evidence="10 11">SAS40</strain>
    </source>
</reference>
<dbReference type="EMBL" id="JACBYR010000001">
    <property type="protein sequence ID" value="NYE81407.1"/>
    <property type="molecule type" value="Genomic_DNA"/>
</dbReference>
<evidence type="ECO:0000256" key="1">
    <source>
        <dbReference type="ARBA" id="ARBA00004651"/>
    </source>
</evidence>
<dbReference type="RefSeq" id="WP_179583402.1">
    <property type="nucleotide sequence ID" value="NZ_JACBYR010000001.1"/>
</dbReference>
<feature type="transmembrane region" description="Helical" evidence="9">
    <location>
        <begin position="100"/>
        <end position="118"/>
    </location>
</feature>
<keyword evidence="3" id="KW-1003">Cell membrane</keyword>
<comment type="caution">
    <text evidence="10">The sequence shown here is derived from an EMBL/GenBank/DDBJ whole genome shotgun (WGS) entry which is preliminary data.</text>
</comment>
<name>A0A7Y9LKD3_9BURK</name>
<evidence type="ECO:0000256" key="2">
    <source>
        <dbReference type="ARBA" id="ARBA00022448"/>
    </source>
</evidence>
<evidence type="ECO:0000256" key="7">
    <source>
        <dbReference type="ARBA" id="ARBA00023136"/>
    </source>
</evidence>
<evidence type="ECO:0000256" key="3">
    <source>
        <dbReference type="ARBA" id="ARBA00022475"/>
    </source>
</evidence>
<keyword evidence="11" id="KW-1185">Reference proteome</keyword>
<protein>
    <submittedName>
        <fullName evidence="10">Branched-chain amino acid transport system permease protein</fullName>
    </submittedName>
</protein>
<keyword evidence="4 9" id="KW-0812">Transmembrane</keyword>
<feature type="transmembrane region" description="Helical" evidence="9">
    <location>
        <begin position="38"/>
        <end position="59"/>
    </location>
</feature>
<evidence type="ECO:0000313" key="10">
    <source>
        <dbReference type="EMBL" id="NYE81407.1"/>
    </source>
</evidence>
<feature type="transmembrane region" description="Helical" evidence="9">
    <location>
        <begin position="185"/>
        <end position="206"/>
    </location>
</feature>
<dbReference type="InterPro" id="IPR052157">
    <property type="entry name" value="BCAA_transport_permease"/>
</dbReference>
<comment type="subcellular location">
    <subcellularLocation>
        <location evidence="1">Cell membrane</location>
        <topology evidence="1">Multi-pass membrane protein</topology>
    </subcellularLocation>
</comment>
<dbReference type="Pfam" id="PF02653">
    <property type="entry name" value="BPD_transp_2"/>
    <property type="match status" value="1"/>
</dbReference>
<feature type="transmembrane region" description="Helical" evidence="9">
    <location>
        <begin position="65"/>
        <end position="88"/>
    </location>
</feature>
<dbReference type="PANTHER" id="PTHR11795">
    <property type="entry name" value="BRANCHED-CHAIN AMINO ACID TRANSPORT SYSTEM PERMEASE PROTEIN LIVH"/>
    <property type="match status" value="1"/>
</dbReference>
<keyword evidence="5" id="KW-0029">Amino-acid transport</keyword>
<proteinExistence type="inferred from homology"/>
<feature type="transmembrane region" description="Helical" evidence="9">
    <location>
        <begin position="226"/>
        <end position="254"/>
    </location>
</feature>
<evidence type="ECO:0000256" key="6">
    <source>
        <dbReference type="ARBA" id="ARBA00022989"/>
    </source>
</evidence>
<feature type="transmembrane region" description="Helical" evidence="9">
    <location>
        <begin position="144"/>
        <end position="164"/>
    </location>
</feature>
<feature type="transmembrane region" description="Helical" evidence="9">
    <location>
        <begin position="6"/>
        <end position="31"/>
    </location>
</feature>
<keyword evidence="2" id="KW-0813">Transport</keyword>
<dbReference type="AlphaFoldDB" id="A0A7Y9LKD3"/>
<keyword evidence="6 9" id="KW-1133">Transmembrane helix</keyword>
<evidence type="ECO:0000256" key="5">
    <source>
        <dbReference type="ARBA" id="ARBA00022970"/>
    </source>
</evidence>
<dbReference type="GO" id="GO:0005886">
    <property type="term" value="C:plasma membrane"/>
    <property type="evidence" value="ECO:0007669"/>
    <property type="project" value="UniProtKB-SubCell"/>
</dbReference>
<comment type="similarity">
    <text evidence="8">Belongs to the binding-protein-dependent transport system permease family. LivHM subfamily.</text>
</comment>
<organism evidence="10 11">
    <name type="scientific">Pigmentiphaga litoralis</name>
    <dbReference type="NCBI Taxonomy" id="516702"/>
    <lineage>
        <taxon>Bacteria</taxon>
        <taxon>Pseudomonadati</taxon>
        <taxon>Pseudomonadota</taxon>
        <taxon>Betaproteobacteria</taxon>
        <taxon>Burkholderiales</taxon>
        <taxon>Alcaligenaceae</taxon>
        <taxon>Pigmentiphaga</taxon>
    </lineage>
</organism>
<dbReference type="GO" id="GO:0022857">
    <property type="term" value="F:transmembrane transporter activity"/>
    <property type="evidence" value="ECO:0007669"/>
    <property type="project" value="InterPro"/>
</dbReference>
<feature type="transmembrane region" description="Helical" evidence="9">
    <location>
        <begin position="261"/>
        <end position="281"/>
    </location>
</feature>
<gene>
    <name evidence="10" type="ORF">FHW18_000678</name>
</gene>
<dbReference type="InterPro" id="IPR001851">
    <property type="entry name" value="ABC_transp_permease"/>
</dbReference>
<accession>A0A7Y9LKD3</accession>